<gene>
    <name evidence="1" type="ORF">TCM_002111</name>
</gene>
<dbReference type="HOGENOM" id="CLU_2188723_0_0_1"/>
<dbReference type="eggNOG" id="KOG0017">
    <property type="taxonomic scope" value="Eukaryota"/>
</dbReference>
<reference evidence="1 2" key="1">
    <citation type="journal article" date="2013" name="Genome Biol.">
        <title>The genome sequence of the most widely cultivated cacao type and its use to identify candidate genes regulating pod color.</title>
        <authorList>
            <person name="Motamayor J.C."/>
            <person name="Mockaitis K."/>
            <person name="Schmutz J."/>
            <person name="Haiminen N."/>
            <person name="Iii D.L."/>
            <person name="Cornejo O."/>
            <person name="Findley S.D."/>
            <person name="Zheng P."/>
            <person name="Utro F."/>
            <person name="Royaert S."/>
            <person name="Saski C."/>
            <person name="Jenkins J."/>
            <person name="Podicheti R."/>
            <person name="Zhao M."/>
            <person name="Scheffler B.E."/>
            <person name="Stack J.C."/>
            <person name="Feltus F.A."/>
            <person name="Mustiga G.M."/>
            <person name="Amores F."/>
            <person name="Phillips W."/>
            <person name="Marelli J.P."/>
            <person name="May G.D."/>
            <person name="Shapiro H."/>
            <person name="Ma J."/>
            <person name="Bustamante C.D."/>
            <person name="Schnell R.J."/>
            <person name="Main D."/>
            <person name="Gilbert D."/>
            <person name="Parida L."/>
            <person name="Kuhn D.N."/>
        </authorList>
    </citation>
    <scope>NUCLEOTIDE SEQUENCE [LARGE SCALE GENOMIC DNA]</scope>
    <source>
        <strain evidence="2">cv. Matina 1-6</strain>
    </source>
</reference>
<dbReference type="OMA" id="MFIFVER"/>
<dbReference type="AlphaFoldDB" id="A0A061DTG6"/>
<proteinExistence type="predicted"/>
<dbReference type="PANTHER" id="PTHR11439">
    <property type="entry name" value="GAG-POL-RELATED RETROTRANSPOSON"/>
    <property type="match status" value="1"/>
</dbReference>
<protein>
    <submittedName>
        <fullName evidence="1">Copia-like pol polyprotein, putative</fullName>
    </submittedName>
</protein>
<name>A0A061DTG6_THECC</name>
<dbReference type="Proteomes" id="UP000026915">
    <property type="component" value="Chromosome 1"/>
</dbReference>
<evidence type="ECO:0000313" key="2">
    <source>
        <dbReference type="Proteomes" id="UP000026915"/>
    </source>
</evidence>
<sequence>MKYLQGTKDFMLTYKRSDNLEVVKYLNLDFVGCVDSSKSTSGYMFIFVERAISWKSTNQSRIATFTKEAEFVSCFEATLQDPLTKGTLAKLFKDHVSRMGLSSILSHTV</sequence>
<organism evidence="1 2">
    <name type="scientific">Theobroma cacao</name>
    <name type="common">Cacao</name>
    <name type="synonym">Cocoa</name>
    <dbReference type="NCBI Taxonomy" id="3641"/>
    <lineage>
        <taxon>Eukaryota</taxon>
        <taxon>Viridiplantae</taxon>
        <taxon>Streptophyta</taxon>
        <taxon>Embryophyta</taxon>
        <taxon>Tracheophyta</taxon>
        <taxon>Spermatophyta</taxon>
        <taxon>Magnoliopsida</taxon>
        <taxon>eudicotyledons</taxon>
        <taxon>Gunneridae</taxon>
        <taxon>Pentapetalae</taxon>
        <taxon>rosids</taxon>
        <taxon>malvids</taxon>
        <taxon>Malvales</taxon>
        <taxon>Malvaceae</taxon>
        <taxon>Byttnerioideae</taxon>
        <taxon>Theobroma</taxon>
    </lineage>
</organism>
<dbReference type="Gramene" id="EOX93258">
    <property type="protein sequence ID" value="EOX93258"/>
    <property type="gene ID" value="TCM_002111"/>
</dbReference>
<dbReference type="InParanoid" id="A0A061DTG6"/>
<dbReference type="PANTHER" id="PTHR11439:SF467">
    <property type="entry name" value="INTEGRASE CATALYTIC DOMAIN-CONTAINING PROTEIN"/>
    <property type="match status" value="1"/>
</dbReference>
<keyword evidence="2" id="KW-1185">Reference proteome</keyword>
<accession>A0A061DTG6</accession>
<evidence type="ECO:0000313" key="1">
    <source>
        <dbReference type="EMBL" id="EOX93258.1"/>
    </source>
</evidence>
<dbReference type="EMBL" id="CM001879">
    <property type="protein sequence ID" value="EOX93258.1"/>
    <property type="molecule type" value="Genomic_DNA"/>
</dbReference>